<dbReference type="AlphaFoldDB" id="A0A9P7YZ47"/>
<gene>
    <name evidence="2" type="ORF">BJ878DRAFT_515773</name>
</gene>
<dbReference type="EMBL" id="MU254078">
    <property type="protein sequence ID" value="KAG9242391.1"/>
    <property type="molecule type" value="Genomic_DNA"/>
</dbReference>
<feature type="region of interest" description="Disordered" evidence="1">
    <location>
        <begin position="554"/>
        <end position="730"/>
    </location>
</feature>
<feature type="compositionally biased region" description="Basic and acidic residues" evidence="1">
    <location>
        <begin position="387"/>
        <end position="396"/>
    </location>
</feature>
<evidence type="ECO:0000313" key="3">
    <source>
        <dbReference type="Proteomes" id="UP000887226"/>
    </source>
</evidence>
<reference evidence="2" key="1">
    <citation type="journal article" date="2021" name="IMA Fungus">
        <title>Genomic characterization of three marine fungi, including Emericellopsis atlantica sp. nov. with signatures of a generalist lifestyle and marine biomass degradation.</title>
        <authorList>
            <person name="Hagestad O.C."/>
            <person name="Hou L."/>
            <person name="Andersen J.H."/>
            <person name="Hansen E.H."/>
            <person name="Altermark B."/>
            <person name="Li C."/>
            <person name="Kuhnert E."/>
            <person name="Cox R.J."/>
            <person name="Crous P.W."/>
            <person name="Spatafora J.W."/>
            <person name="Lail K."/>
            <person name="Amirebrahimi M."/>
            <person name="Lipzen A."/>
            <person name="Pangilinan J."/>
            <person name="Andreopoulos W."/>
            <person name="Hayes R.D."/>
            <person name="Ng V."/>
            <person name="Grigoriev I.V."/>
            <person name="Jackson S.A."/>
            <person name="Sutton T.D.S."/>
            <person name="Dobson A.D.W."/>
            <person name="Rama T."/>
        </authorList>
    </citation>
    <scope>NUCLEOTIDE SEQUENCE</scope>
    <source>
        <strain evidence="2">TRa3180A</strain>
    </source>
</reference>
<feature type="region of interest" description="Disordered" evidence="1">
    <location>
        <begin position="349"/>
        <end position="396"/>
    </location>
</feature>
<dbReference type="Pfam" id="PF05508">
    <property type="entry name" value="Ran-binding"/>
    <property type="match status" value="1"/>
</dbReference>
<dbReference type="PANTHER" id="PTHR31010">
    <property type="entry name" value="RAN-SPECIFIC GTPASE-ACTIVATING PROTEIN 30-RELATED"/>
    <property type="match status" value="1"/>
</dbReference>
<comment type="caution">
    <text evidence="2">The sequence shown here is derived from an EMBL/GenBank/DDBJ whole genome shotgun (WGS) entry which is preliminary data.</text>
</comment>
<feature type="compositionally biased region" description="Polar residues" evidence="1">
    <location>
        <begin position="700"/>
        <end position="716"/>
    </location>
</feature>
<feature type="compositionally biased region" description="Low complexity" evidence="1">
    <location>
        <begin position="479"/>
        <end position="496"/>
    </location>
</feature>
<evidence type="ECO:0000313" key="2">
    <source>
        <dbReference type="EMBL" id="KAG9242391.1"/>
    </source>
</evidence>
<name>A0A9P7YZ47_9HELO</name>
<feature type="compositionally biased region" description="Polar residues" evidence="1">
    <location>
        <begin position="451"/>
        <end position="478"/>
    </location>
</feature>
<dbReference type="GO" id="GO:0005634">
    <property type="term" value="C:nucleus"/>
    <property type="evidence" value="ECO:0007669"/>
    <property type="project" value="TreeGrafter"/>
</dbReference>
<dbReference type="Proteomes" id="UP000887226">
    <property type="component" value="Unassembled WGS sequence"/>
</dbReference>
<feature type="compositionally biased region" description="Acidic residues" evidence="1">
    <location>
        <begin position="371"/>
        <end position="386"/>
    </location>
</feature>
<feature type="region of interest" description="Disordered" evidence="1">
    <location>
        <begin position="436"/>
        <end position="513"/>
    </location>
</feature>
<sequence>MDIFLGKITQHAMNYAIRSGVGITASFAISQTSRLLKTVDNSADRNALQDLQKRLNSKIRIISPAIDMIELISARGNTTLESAVTLTKELRWDIQSLGTRLSKAASTEEQSRKNRGKAATRAAHENEIRQIIIDIKKLLSRIEDAIPLMNLAITTSGASLSTNLPAGVSPSRMLQASTFITACDTQFSMRRIEPVIVGPAFTLSVYMLYAGHIHRANSDAESMRDTTWKEVAHKARVRLMRIPLHAEAHETAPLVNSIEPPDPEGSMMSGNGRASEFSYHLELIEDLEDDRMHSFEDNELQPGPYNGVALAGIREFVPIHQISKIFYADTGKILNVGAQGETNNPVLLLKRDVNATPPRRMMQESERDEGLQYEDQDDTSPSEEHEESQKDIDRQLRRESSAPIPFSPNTPAPAPEEAWKFPADLDTEWMALEVYTETSDSDSEDEHDQEIASNSAYASHRPSSSHSPFTNLASSVSNLHLSPSPTSPTSSHTLSPDPRYKQHRHIPPTPSPFGQIRSSLSLLEMLIRLTALQQFQQSSHLSIPDELLTFFLEESSTTGTGGDGDERRRTRREARRKVGFDPYDESPVKRHGEEYQYAHAGESEHESSAGNGNRYGSHSRTGTPYEIERGYRSPGWGQGSRDGSVGISMRSSPSPLSPATPYRPAVRKGTGPLDRVKQERGTTRAEVSALGRNSPLRGASSETDSTLGTSPGSPQLANRIEKDAGGNGKG</sequence>
<dbReference type="GO" id="GO:0005737">
    <property type="term" value="C:cytoplasm"/>
    <property type="evidence" value="ECO:0007669"/>
    <property type="project" value="TreeGrafter"/>
</dbReference>
<protein>
    <submittedName>
        <fullName evidence="2">RanGTP-binding protein-domain-containing protein</fullName>
    </submittedName>
</protein>
<feature type="compositionally biased region" description="Acidic residues" evidence="1">
    <location>
        <begin position="439"/>
        <end position="448"/>
    </location>
</feature>
<feature type="compositionally biased region" description="Basic and acidic residues" evidence="1">
    <location>
        <begin position="586"/>
        <end position="607"/>
    </location>
</feature>
<dbReference type="GO" id="GO:0030695">
    <property type="term" value="F:GTPase regulator activity"/>
    <property type="evidence" value="ECO:0007669"/>
    <property type="project" value="TreeGrafter"/>
</dbReference>
<feature type="compositionally biased region" description="Basic and acidic residues" evidence="1">
    <location>
        <begin position="674"/>
        <end position="683"/>
    </location>
</feature>
<evidence type="ECO:0000256" key="1">
    <source>
        <dbReference type="SAM" id="MobiDB-lite"/>
    </source>
</evidence>
<proteinExistence type="predicted"/>
<dbReference type="InterPro" id="IPR008812">
    <property type="entry name" value="Ran_GTP-bd-rel"/>
</dbReference>
<accession>A0A9P7YZ47</accession>
<dbReference type="PANTHER" id="PTHR31010:SF2">
    <property type="entry name" value="RAN-SPECIFIC GTPASE-ACTIVATING PROTEIN 30"/>
    <property type="match status" value="1"/>
</dbReference>
<feature type="compositionally biased region" description="Basic and acidic residues" evidence="1">
    <location>
        <begin position="361"/>
        <end position="370"/>
    </location>
</feature>
<feature type="compositionally biased region" description="Polar residues" evidence="1">
    <location>
        <begin position="608"/>
        <end position="622"/>
    </location>
</feature>
<dbReference type="OrthoDB" id="512915at2759"/>
<organism evidence="2 3">
    <name type="scientific">Calycina marina</name>
    <dbReference type="NCBI Taxonomy" id="1763456"/>
    <lineage>
        <taxon>Eukaryota</taxon>
        <taxon>Fungi</taxon>
        <taxon>Dikarya</taxon>
        <taxon>Ascomycota</taxon>
        <taxon>Pezizomycotina</taxon>
        <taxon>Leotiomycetes</taxon>
        <taxon>Helotiales</taxon>
        <taxon>Pezizellaceae</taxon>
        <taxon>Calycina</taxon>
    </lineage>
</organism>
<keyword evidence="3" id="KW-1185">Reference proteome</keyword>